<name>A0A1H7GMK9_9SPHI</name>
<evidence type="ECO:0000259" key="1">
    <source>
        <dbReference type="Pfam" id="PF01882"/>
    </source>
</evidence>
<organism evidence="2 3">
    <name type="scientific">Parapedobacter koreensis</name>
    <dbReference type="NCBI Taxonomy" id="332977"/>
    <lineage>
        <taxon>Bacteria</taxon>
        <taxon>Pseudomonadati</taxon>
        <taxon>Bacteroidota</taxon>
        <taxon>Sphingobacteriia</taxon>
        <taxon>Sphingobacteriales</taxon>
        <taxon>Sphingobacteriaceae</taxon>
        <taxon>Parapedobacter</taxon>
    </lineage>
</organism>
<dbReference type="Proteomes" id="UP000198916">
    <property type="component" value="Unassembled WGS sequence"/>
</dbReference>
<protein>
    <recommendedName>
        <fullName evidence="1">DUF58 domain-containing protein</fullName>
    </recommendedName>
</protein>
<sequence length="308" mass="34901">MAYWARNSLDPTTYNIMKQLPDAKTMTAIKDLSLAAKTIVDGFMSGINSSRLRGEGVTFSQYRNYFPGDDLRNLDWKVFGRTGRYYIREAETEKTIAVHVIIDASASMNHDCGGYPKIRYAAQLAAALALLAYRQGDKVGLTVFNGNGIQRISPKQHSQQLQRIYHALDSMEAKGRFENLDQYKQLYQATGKDLVVVITDFYEHQDELTKLMALLHAQGQEVILLHLMAANELEGRFNGYDALEDLETGEVIMLGRSAALAPELLKHYLETSKNKLLRNQVYYTLVNANEPPAQALRDFLIRRNNQSR</sequence>
<proteinExistence type="predicted"/>
<accession>A0A1H7GMK9</accession>
<reference evidence="3" key="1">
    <citation type="submission" date="2016-10" db="EMBL/GenBank/DDBJ databases">
        <authorList>
            <person name="Varghese N."/>
            <person name="Submissions S."/>
        </authorList>
    </citation>
    <scope>NUCLEOTIDE SEQUENCE [LARGE SCALE GENOMIC DNA]</scope>
    <source>
        <strain evidence="3">Jip14</strain>
    </source>
</reference>
<dbReference type="AlphaFoldDB" id="A0A1H7GMK9"/>
<keyword evidence="3" id="KW-1185">Reference proteome</keyword>
<gene>
    <name evidence="2" type="ORF">SAMN05421740_101740</name>
</gene>
<dbReference type="InterPro" id="IPR002881">
    <property type="entry name" value="DUF58"/>
</dbReference>
<dbReference type="STRING" id="332977.SAMN05421740_101740"/>
<dbReference type="Pfam" id="PF01882">
    <property type="entry name" value="DUF58"/>
    <property type="match status" value="1"/>
</dbReference>
<dbReference type="InterPro" id="IPR036465">
    <property type="entry name" value="vWFA_dom_sf"/>
</dbReference>
<evidence type="ECO:0000313" key="2">
    <source>
        <dbReference type="EMBL" id="SEK39368.1"/>
    </source>
</evidence>
<dbReference type="PANTHER" id="PTHR33608:SF7">
    <property type="entry name" value="DUF58 DOMAIN-CONTAINING PROTEIN"/>
    <property type="match status" value="1"/>
</dbReference>
<feature type="domain" description="DUF58" evidence="1">
    <location>
        <begin position="61"/>
        <end position="258"/>
    </location>
</feature>
<dbReference type="PANTHER" id="PTHR33608">
    <property type="entry name" value="BLL2464 PROTEIN"/>
    <property type="match status" value="1"/>
</dbReference>
<evidence type="ECO:0000313" key="3">
    <source>
        <dbReference type="Proteomes" id="UP000198916"/>
    </source>
</evidence>
<dbReference type="SUPFAM" id="SSF53300">
    <property type="entry name" value="vWA-like"/>
    <property type="match status" value="1"/>
</dbReference>
<dbReference type="EMBL" id="FNZR01000001">
    <property type="protein sequence ID" value="SEK39368.1"/>
    <property type="molecule type" value="Genomic_DNA"/>
</dbReference>
<dbReference type="Gene3D" id="3.40.50.410">
    <property type="entry name" value="von Willebrand factor, type A domain"/>
    <property type="match status" value="1"/>
</dbReference>